<evidence type="ECO:0000313" key="6">
    <source>
        <dbReference type="EMBL" id="AKJ94764.1"/>
    </source>
</evidence>
<accession>A0A0G3G300</accession>
<evidence type="ECO:0000259" key="5">
    <source>
        <dbReference type="PROSITE" id="PS51833"/>
    </source>
</evidence>
<dbReference type="Pfam" id="PF08668">
    <property type="entry name" value="HDOD"/>
    <property type="match status" value="1"/>
</dbReference>
<protein>
    <recommendedName>
        <fullName evidence="2">histidine kinase</fullName>
        <ecNumber evidence="2">2.7.13.3</ecNumber>
    </recommendedName>
</protein>
<organism evidence="6 7">
    <name type="scientific">Thioalkalivibrio versutus</name>
    <dbReference type="NCBI Taxonomy" id="106634"/>
    <lineage>
        <taxon>Bacteria</taxon>
        <taxon>Pseudomonadati</taxon>
        <taxon>Pseudomonadota</taxon>
        <taxon>Gammaproteobacteria</taxon>
        <taxon>Chromatiales</taxon>
        <taxon>Ectothiorhodospiraceae</taxon>
        <taxon>Thioalkalivibrio</taxon>
    </lineage>
</organism>
<dbReference type="Gene3D" id="1.10.3210.10">
    <property type="entry name" value="Hypothetical protein af1432"/>
    <property type="match status" value="1"/>
</dbReference>
<reference evidence="6 7" key="1">
    <citation type="submission" date="2015-04" db="EMBL/GenBank/DDBJ databases">
        <title>Complete Sequence for the Genome of the Thioalkalivibrio versutus D301.</title>
        <authorList>
            <person name="Mu T."/>
            <person name="Zhou J."/>
            <person name="Xu X."/>
        </authorList>
    </citation>
    <scope>NUCLEOTIDE SEQUENCE [LARGE SCALE GENOMIC DNA]</scope>
    <source>
        <strain evidence="6 7">D301</strain>
    </source>
</reference>
<dbReference type="InterPro" id="IPR004358">
    <property type="entry name" value="Sig_transdc_His_kin-like_C"/>
</dbReference>
<gene>
    <name evidence="6" type="ORF">TVD_04990</name>
</gene>
<dbReference type="PANTHER" id="PTHR33525">
    <property type="match status" value="1"/>
</dbReference>
<keyword evidence="6" id="KW-0808">Transferase</keyword>
<dbReference type="EMBL" id="CP011367">
    <property type="protein sequence ID" value="AKJ94764.1"/>
    <property type="molecule type" value="Genomic_DNA"/>
</dbReference>
<dbReference type="InterPro" id="IPR013976">
    <property type="entry name" value="HDOD"/>
</dbReference>
<dbReference type="RefSeq" id="WP_047250961.1">
    <property type="nucleotide sequence ID" value="NZ_CP011367.1"/>
</dbReference>
<sequence length="709" mass="76488">MTSVNTATDGLPSLPQALIPVLDATQAHEADFQSLARAIMQDAGMSSRLLQAANSPFYYRGSTCRTIDRALFSLGLDTVRSLALTASIQQLFGEFGPRHRGYLRTIWQRALTTANLAQVLATLTRYPRPEEAYLAGLLIDIGRLVRLVGDEGHYWPILQSAEDDPHLIETERTTYSQHYGELGGECLEAWGLGPFLADAVRYHLEPAERVRDAHHLVKLVNLSHAMGCLPGAGTQDSAAGCNETALAAADTLFGLNEGLTRELRGRVAEDVRRIAGSLEIDLGATRTTADQNPEETDHAAERALAARVRDLTELERMNGELARAADLQERCAAARRTLYLTLGIDHSLLFLIDPDHQSIAAWVEDDETPDFTLPLLPGRSLVTDTLLDREIQLHEEENAAGLPVIDQQLFRLCEAEILWSFPLLADGQEPAGVLILGLARSQAQALEARSDFIDSLAREIARALVATPESADAPDGATEQRIRDTVHEAGNPLSIIQNYLSVLNHKLGEEHEARHELGLIKEEIDRVGRILLRLRDPQAAGNEETGPASLNALVRQVADIVDGSLCRTRGVRLHLDLTPSDPPLSAPADHLRQILINLLKNAAEAQASGGEITIATRAPTTVNGRRVVPLSVEDKGPGLPAEVQAAAFAPVTSTKGTGHAGLGLSIVKRLTEEIGAGLSFTSGSAGTRFEIALPHASRGLASASGTTRP</sequence>
<dbReference type="KEGG" id="tvr:TVD_04990"/>
<feature type="domain" description="HDOD" evidence="5">
    <location>
        <begin position="11"/>
        <end position="206"/>
    </location>
</feature>
<dbReference type="PANTHER" id="PTHR33525:SF3">
    <property type="entry name" value="RIBONUCLEASE Y"/>
    <property type="match status" value="1"/>
</dbReference>
<dbReference type="SUPFAM" id="SSF109604">
    <property type="entry name" value="HD-domain/PDEase-like"/>
    <property type="match status" value="1"/>
</dbReference>
<dbReference type="OrthoDB" id="9770715at2"/>
<dbReference type="Proteomes" id="UP000064201">
    <property type="component" value="Chromosome"/>
</dbReference>
<dbReference type="GO" id="GO:0000155">
    <property type="term" value="F:phosphorelay sensor kinase activity"/>
    <property type="evidence" value="ECO:0007669"/>
    <property type="project" value="InterPro"/>
</dbReference>
<proteinExistence type="predicted"/>
<dbReference type="Gene3D" id="3.30.450.40">
    <property type="match status" value="1"/>
</dbReference>
<dbReference type="InterPro" id="IPR052340">
    <property type="entry name" value="RNase_Y/CdgJ"/>
</dbReference>
<dbReference type="PROSITE" id="PS51833">
    <property type="entry name" value="HDOD"/>
    <property type="match status" value="1"/>
</dbReference>
<dbReference type="InterPro" id="IPR003661">
    <property type="entry name" value="HisK_dim/P_dom"/>
</dbReference>
<name>A0A0G3G300_9GAMM</name>
<dbReference type="Pfam" id="PF02518">
    <property type="entry name" value="HATPase_c"/>
    <property type="match status" value="1"/>
</dbReference>
<comment type="catalytic activity">
    <reaction evidence="1">
        <text>ATP + protein L-histidine = ADP + protein N-phospho-L-histidine.</text>
        <dbReference type="EC" id="2.7.13.3"/>
    </reaction>
</comment>
<dbReference type="EC" id="2.7.13.3" evidence="2"/>
<dbReference type="SUPFAM" id="SSF55781">
    <property type="entry name" value="GAF domain-like"/>
    <property type="match status" value="1"/>
</dbReference>
<dbReference type="PRINTS" id="PR00344">
    <property type="entry name" value="BCTRLSENSOR"/>
</dbReference>
<dbReference type="AlphaFoldDB" id="A0A0G3G300"/>
<dbReference type="InterPro" id="IPR003594">
    <property type="entry name" value="HATPase_dom"/>
</dbReference>
<dbReference type="SUPFAM" id="SSF55874">
    <property type="entry name" value="ATPase domain of HSP90 chaperone/DNA topoisomerase II/histidine kinase"/>
    <property type="match status" value="1"/>
</dbReference>
<evidence type="ECO:0000256" key="1">
    <source>
        <dbReference type="ARBA" id="ARBA00000085"/>
    </source>
</evidence>
<dbReference type="InterPro" id="IPR005467">
    <property type="entry name" value="His_kinase_dom"/>
</dbReference>
<keyword evidence="6" id="KW-0418">Kinase</keyword>
<dbReference type="InterPro" id="IPR036890">
    <property type="entry name" value="HATPase_C_sf"/>
</dbReference>
<evidence type="ECO:0000259" key="4">
    <source>
        <dbReference type="PROSITE" id="PS50109"/>
    </source>
</evidence>
<keyword evidence="3" id="KW-0597">Phosphoprotein</keyword>
<evidence type="ECO:0000313" key="7">
    <source>
        <dbReference type="Proteomes" id="UP000064201"/>
    </source>
</evidence>
<feature type="domain" description="Histidine kinase" evidence="4">
    <location>
        <begin position="484"/>
        <end position="697"/>
    </location>
</feature>
<dbReference type="STRING" id="106634.TVD_04990"/>
<dbReference type="Gene3D" id="1.10.287.130">
    <property type="match status" value="1"/>
</dbReference>
<evidence type="ECO:0000256" key="3">
    <source>
        <dbReference type="ARBA" id="ARBA00022553"/>
    </source>
</evidence>
<evidence type="ECO:0000256" key="2">
    <source>
        <dbReference type="ARBA" id="ARBA00012438"/>
    </source>
</evidence>
<dbReference type="Gene3D" id="3.30.565.10">
    <property type="entry name" value="Histidine kinase-like ATPase, C-terminal domain"/>
    <property type="match status" value="1"/>
</dbReference>
<dbReference type="InterPro" id="IPR029016">
    <property type="entry name" value="GAF-like_dom_sf"/>
</dbReference>
<dbReference type="PATRIC" id="fig|106634.4.peg.1016"/>
<keyword evidence="7" id="KW-1185">Reference proteome</keyword>
<dbReference type="PROSITE" id="PS50109">
    <property type="entry name" value="HIS_KIN"/>
    <property type="match status" value="1"/>
</dbReference>
<dbReference type="CDD" id="cd00082">
    <property type="entry name" value="HisKA"/>
    <property type="match status" value="1"/>
</dbReference>
<dbReference type="SMART" id="SM00387">
    <property type="entry name" value="HATPase_c"/>
    <property type="match status" value="1"/>
</dbReference>